<organism evidence="6 7">
    <name type="scientific">Labedaea rhizosphaerae</name>
    <dbReference type="NCBI Taxonomy" id="598644"/>
    <lineage>
        <taxon>Bacteria</taxon>
        <taxon>Bacillati</taxon>
        <taxon>Actinomycetota</taxon>
        <taxon>Actinomycetes</taxon>
        <taxon>Pseudonocardiales</taxon>
        <taxon>Pseudonocardiaceae</taxon>
        <taxon>Labedaea</taxon>
    </lineage>
</organism>
<gene>
    <name evidence="6" type="ORF">EV186_106363</name>
</gene>
<evidence type="ECO:0000259" key="5">
    <source>
        <dbReference type="Pfam" id="PF07730"/>
    </source>
</evidence>
<sequence length="393" mass="42735">MQGQLSEDAERAARLRAYEFTANQWPAWGFAGRDRDRKQNAVVRNLFAPVAFMFFMFAAVRDDLAGPHPIVQRVLLAIVATVYALSFVAVLVARMRVQASHRTRALIVAWMLLLGGLLPVVSMDAKDFPMITYAMVITVLVVPLRYSRPIGAVVIGLQMLITWLADGAVDWSGTWTLVLVTVSVTSLLIVGNTIQSLRDANSMIADLAVAEERSRFARDLHDLLGHSLTTITVKSGLARRVLETGAATERAISEVRDVEELSRKALVEVRAAVSGYHQISLAAELVNAKAALRAAGIEAVLPGGVEELRSSLREQFAWVVREGVTNVVKHSGASRCEVRLGESWLEVRDNGRAGSGSPSAGNGLRGLRDRLAASGSSLTWERVDGWFVLRAAA</sequence>
<dbReference type="Gene3D" id="1.20.5.1930">
    <property type="match status" value="1"/>
</dbReference>
<dbReference type="GO" id="GO:0016020">
    <property type="term" value="C:membrane"/>
    <property type="evidence" value="ECO:0007669"/>
    <property type="project" value="InterPro"/>
</dbReference>
<keyword evidence="3" id="KW-0902">Two-component regulatory system</keyword>
<dbReference type="Pfam" id="PF07730">
    <property type="entry name" value="HisKA_3"/>
    <property type="match status" value="1"/>
</dbReference>
<dbReference type="PANTHER" id="PTHR24421:SF63">
    <property type="entry name" value="SENSOR HISTIDINE KINASE DESK"/>
    <property type="match status" value="1"/>
</dbReference>
<feature type="transmembrane region" description="Helical" evidence="4">
    <location>
        <begin position="151"/>
        <end position="169"/>
    </location>
</feature>
<dbReference type="AlphaFoldDB" id="A0A4R6S2V1"/>
<keyword evidence="2 6" id="KW-0418">Kinase</keyword>
<proteinExistence type="predicted"/>
<evidence type="ECO:0000256" key="2">
    <source>
        <dbReference type="ARBA" id="ARBA00022777"/>
    </source>
</evidence>
<evidence type="ECO:0000256" key="3">
    <source>
        <dbReference type="ARBA" id="ARBA00023012"/>
    </source>
</evidence>
<evidence type="ECO:0000256" key="1">
    <source>
        <dbReference type="ARBA" id="ARBA00022679"/>
    </source>
</evidence>
<feature type="transmembrane region" description="Helical" evidence="4">
    <location>
        <begin position="128"/>
        <end position="144"/>
    </location>
</feature>
<evidence type="ECO:0000256" key="4">
    <source>
        <dbReference type="SAM" id="Phobius"/>
    </source>
</evidence>
<feature type="transmembrane region" description="Helical" evidence="4">
    <location>
        <begin position="42"/>
        <end position="60"/>
    </location>
</feature>
<accession>A0A4R6S2V1</accession>
<feature type="transmembrane region" description="Helical" evidence="4">
    <location>
        <begin position="105"/>
        <end position="122"/>
    </location>
</feature>
<dbReference type="RefSeq" id="WP_133852950.1">
    <property type="nucleotide sequence ID" value="NZ_SNXZ01000006.1"/>
</dbReference>
<feature type="transmembrane region" description="Helical" evidence="4">
    <location>
        <begin position="175"/>
        <end position="194"/>
    </location>
</feature>
<dbReference type="PANTHER" id="PTHR24421">
    <property type="entry name" value="NITRATE/NITRITE SENSOR PROTEIN NARX-RELATED"/>
    <property type="match status" value="1"/>
</dbReference>
<protein>
    <submittedName>
        <fullName evidence="6">Two-component system sensor histidine kinase DesK</fullName>
    </submittedName>
</protein>
<dbReference type="CDD" id="cd16917">
    <property type="entry name" value="HATPase_UhpB-NarQ-NarX-like"/>
    <property type="match status" value="1"/>
</dbReference>
<dbReference type="Gene3D" id="3.30.565.10">
    <property type="entry name" value="Histidine kinase-like ATPase, C-terminal domain"/>
    <property type="match status" value="1"/>
</dbReference>
<comment type="caution">
    <text evidence="6">The sequence shown here is derived from an EMBL/GenBank/DDBJ whole genome shotgun (WGS) entry which is preliminary data.</text>
</comment>
<dbReference type="OrthoDB" id="5241784at2"/>
<keyword evidence="7" id="KW-1185">Reference proteome</keyword>
<dbReference type="InterPro" id="IPR011712">
    <property type="entry name" value="Sig_transdc_His_kin_sub3_dim/P"/>
</dbReference>
<feature type="domain" description="Signal transduction histidine kinase subgroup 3 dimerisation and phosphoacceptor" evidence="5">
    <location>
        <begin position="212"/>
        <end position="278"/>
    </location>
</feature>
<reference evidence="6 7" key="1">
    <citation type="submission" date="2019-03" db="EMBL/GenBank/DDBJ databases">
        <title>Genomic Encyclopedia of Type Strains, Phase IV (KMG-IV): sequencing the most valuable type-strain genomes for metagenomic binning, comparative biology and taxonomic classification.</title>
        <authorList>
            <person name="Goeker M."/>
        </authorList>
    </citation>
    <scope>NUCLEOTIDE SEQUENCE [LARGE SCALE GENOMIC DNA]</scope>
    <source>
        <strain evidence="6 7">DSM 45361</strain>
    </source>
</reference>
<dbReference type="GO" id="GO:0046983">
    <property type="term" value="F:protein dimerization activity"/>
    <property type="evidence" value="ECO:0007669"/>
    <property type="project" value="InterPro"/>
</dbReference>
<dbReference type="InterPro" id="IPR050482">
    <property type="entry name" value="Sensor_HK_TwoCompSys"/>
</dbReference>
<name>A0A4R6S2V1_LABRH</name>
<dbReference type="InterPro" id="IPR036890">
    <property type="entry name" value="HATPase_C_sf"/>
</dbReference>
<keyword evidence="4" id="KW-0472">Membrane</keyword>
<dbReference type="Proteomes" id="UP000295444">
    <property type="component" value="Unassembled WGS sequence"/>
</dbReference>
<keyword evidence="4" id="KW-1133">Transmembrane helix</keyword>
<keyword evidence="1" id="KW-0808">Transferase</keyword>
<keyword evidence="4" id="KW-0812">Transmembrane</keyword>
<evidence type="ECO:0000313" key="7">
    <source>
        <dbReference type="Proteomes" id="UP000295444"/>
    </source>
</evidence>
<evidence type="ECO:0000313" key="6">
    <source>
        <dbReference type="EMBL" id="TDP93969.1"/>
    </source>
</evidence>
<feature type="transmembrane region" description="Helical" evidence="4">
    <location>
        <begin position="72"/>
        <end position="93"/>
    </location>
</feature>
<dbReference type="GO" id="GO:0000155">
    <property type="term" value="F:phosphorelay sensor kinase activity"/>
    <property type="evidence" value="ECO:0007669"/>
    <property type="project" value="InterPro"/>
</dbReference>
<dbReference type="EMBL" id="SNXZ01000006">
    <property type="protein sequence ID" value="TDP93969.1"/>
    <property type="molecule type" value="Genomic_DNA"/>
</dbReference>